<dbReference type="InterPro" id="IPR028082">
    <property type="entry name" value="Peripla_BP_I"/>
</dbReference>
<keyword evidence="2" id="KW-0238">DNA-binding</keyword>
<dbReference type="PANTHER" id="PTHR30146">
    <property type="entry name" value="LACI-RELATED TRANSCRIPTIONAL REPRESSOR"/>
    <property type="match status" value="1"/>
</dbReference>
<evidence type="ECO:0000313" key="6">
    <source>
        <dbReference type="Proteomes" id="UP000078437"/>
    </source>
</evidence>
<dbReference type="GO" id="GO:0003700">
    <property type="term" value="F:DNA-binding transcription factor activity"/>
    <property type="evidence" value="ECO:0007669"/>
    <property type="project" value="TreeGrafter"/>
</dbReference>
<dbReference type="OrthoDB" id="3226810at2"/>
<dbReference type="InterPro" id="IPR000843">
    <property type="entry name" value="HTH_LacI"/>
</dbReference>
<dbReference type="Gene3D" id="1.10.260.40">
    <property type="entry name" value="lambda repressor-like DNA-binding domains"/>
    <property type="match status" value="1"/>
</dbReference>
<dbReference type="SMART" id="SM00354">
    <property type="entry name" value="HTH_LACI"/>
    <property type="match status" value="1"/>
</dbReference>
<dbReference type="CDD" id="cd06267">
    <property type="entry name" value="PBP1_LacI_sugar_binding-like"/>
    <property type="match status" value="1"/>
</dbReference>
<dbReference type="GO" id="GO:0000976">
    <property type="term" value="F:transcription cis-regulatory region binding"/>
    <property type="evidence" value="ECO:0007669"/>
    <property type="project" value="TreeGrafter"/>
</dbReference>
<evidence type="ECO:0000313" key="5">
    <source>
        <dbReference type="EMBL" id="ANJ26175.1"/>
    </source>
</evidence>
<dbReference type="InterPro" id="IPR046335">
    <property type="entry name" value="LacI/GalR-like_sensor"/>
</dbReference>
<accession>A0A191WD28</accession>
<dbReference type="Pfam" id="PF13377">
    <property type="entry name" value="Peripla_BP_3"/>
    <property type="match status" value="1"/>
</dbReference>
<protein>
    <recommendedName>
        <fullName evidence="4">HTH lacI-type domain-containing protein</fullName>
    </recommendedName>
</protein>
<name>A0A191WD28_9MICO</name>
<dbReference type="EMBL" id="CP013979">
    <property type="protein sequence ID" value="ANJ26175.1"/>
    <property type="molecule type" value="Genomic_DNA"/>
</dbReference>
<dbReference type="SUPFAM" id="SSF47413">
    <property type="entry name" value="lambda repressor-like DNA-binding domains"/>
    <property type="match status" value="1"/>
</dbReference>
<reference evidence="5 6" key="1">
    <citation type="journal article" date="2016" name="Int. J. Syst. Evol. Microbiol.">
        <title>Agromyces aureus sp. nov., isolated from the rhizosphere of Salix caprea L. grown in a heavy-metal-contaminated soil.</title>
        <authorList>
            <person name="Corretto E."/>
            <person name="Antonielli L."/>
            <person name="Sessitsch A."/>
            <person name="Compant S."/>
            <person name="Gorfer M."/>
            <person name="Kuffner M."/>
            <person name="Brader G."/>
        </authorList>
    </citation>
    <scope>NUCLEOTIDE SEQUENCE [LARGE SCALE GENOMIC DNA]</scope>
    <source>
        <strain evidence="5 6">AR33</strain>
    </source>
</reference>
<dbReference type="InterPro" id="IPR010982">
    <property type="entry name" value="Lambda_DNA-bd_dom_sf"/>
</dbReference>
<dbReference type="AlphaFoldDB" id="A0A191WD28"/>
<dbReference type="STRING" id="453304.ATC03_04965"/>
<keyword evidence="3" id="KW-0804">Transcription</keyword>
<feature type="domain" description="HTH lacI-type" evidence="4">
    <location>
        <begin position="14"/>
        <end position="69"/>
    </location>
</feature>
<dbReference type="PROSITE" id="PS50932">
    <property type="entry name" value="HTH_LACI_2"/>
    <property type="match status" value="1"/>
</dbReference>
<dbReference type="SUPFAM" id="SSF53822">
    <property type="entry name" value="Periplasmic binding protein-like I"/>
    <property type="match status" value="1"/>
</dbReference>
<dbReference type="Proteomes" id="UP000078437">
    <property type="component" value="Chromosome"/>
</dbReference>
<dbReference type="Gene3D" id="3.40.50.2300">
    <property type="match status" value="2"/>
</dbReference>
<organism evidence="5 6">
    <name type="scientific">Agromyces aureus</name>
    <dbReference type="NCBI Taxonomy" id="453304"/>
    <lineage>
        <taxon>Bacteria</taxon>
        <taxon>Bacillati</taxon>
        <taxon>Actinomycetota</taxon>
        <taxon>Actinomycetes</taxon>
        <taxon>Micrococcales</taxon>
        <taxon>Microbacteriaceae</taxon>
        <taxon>Agromyces</taxon>
    </lineage>
</organism>
<reference evidence="6" key="2">
    <citation type="submission" date="2016-01" db="EMBL/GenBank/DDBJ databases">
        <title>Complete genome sequence of Agromyces aureus AR33T and comparison with related organisms.</title>
        <authorList>
            <person name="Corretto E."/>
            <person name="Antonielli L."/>
            <person name="Sessitsch A."/>
            <person name="Brader G."/>
        </authorList>
    </citation>
    <scope>NUCLEOTIDE SEQUENCE [LARGE SCALE GENOMIC DNA]</scope>
    <source>
        <strain evidence="6">AR33</strain>
    </source>
</reference>
<proteinExistence type="predicted"/>
<keyword evidence="1" id="KW-0805">Transcription regulation</keyword>
<evidence type="ECO:0000256" key="2">
    <source>
        <dbReference type="ARBA" id="ARBA00023125"/>
    </source>
</evidence>
<gene>
    <name evidence="5" type="ORF">ATC03_04965</name>
</gene>
<keyword evidence="6" id="KW-1185">Reference proteome</keyword>
<evidence type="ECO:0000259" key="4">
    <source>
        <dbReference type="PROSITE" id="PS50932"/>
    </source>
</evidence>
<dbReference type="CDD" id="cd01392">
    <property type="entry name" value="HTH_LacI"/>
    <property type="match status" value="1"/>
</dbReference>
<dbReference type="Pfam" id="PF00356">
    <property type="entry name" value="LacI"/>
    <property type="match status" value="1"/>
</dbReference>
<dbReference type="RefSeq" id="WP_067873873.1">
    <property type="nucleotide sequence ID" value="NZ_CP013979.1"/>
</dbReference>
<dbReference type="PANTHER" id="PTHR30146:SF153">
    <property type="entry name" value="LACTOSE OPERON REPRESSOR"/>
    <property type="match status" value="1"/>
</dbReference>
<dbReference type="PRINTS" id="PR00036">
    <property type="entry name" value="HTHLACI"/>
</dbReference>
<sequence length="355" mass="37460">MADGGPQSRRSTPATLHDVAREAGVSLATASRSLNGSARKVNEEYRDRVLAAAAKLAYTPNLSAQAVARGTSTTVALLVADIADPYFSSIAAGVVGAAGDDRLIVTMAETKRDAERELELVRAMRGQRPRVMILSGSRIIGDPNAVALEAELTAYEQTGGRAVFISESDLPFRTLPLANRAGARDLAVELQSLGYRRFAALTGPESLRTAHDRIAGFSEGLAASGGLLPDDRLVRSAFTRDGGYDGMRRLLEAGIGDTQVVFALNDVMAMGAMSAIRDAGLEPGRDLAVAGFDDIPTVRDVTPRLTSVRMPLERIGEQALRLALDDEADAASARAASADVSTEVVIRESTPRLGA</sequence>
<evidence type="ECO:0000256" key="3">
    <source>
        <dbReference type="ARBA" id="ARBA00023163"/>
    </source>
</evidence>
<dbReference type="KEGG" id="agy:ATC03_04965"/>
<evidence type="ECO:0000256" key="1">
    <source>
        <dbReference type="ARBA" id="ARBA00023015"/>
    </source>
</evidence>